<feature type="transmembrane region" description="Helical" evidence="1">
    <location>
        <begin position="34"/>
        <end position="52"/>
    </location>
</feature>
<name>A0A0N4Z5Z5_PARTI</name>
<accession>A0A0N4Z5Z5</accession>
<evidence type="ECO:0000256" key="1">
    <source>
        <dbReference type="SAM" id="Phobius"/>
    </source>
</evidence>
<evidence type="ECO:0000313" key="2">
    <source>
        <dbReference type="Proteomes" id="UP000038045"/>
    </source>
</evidence>
<evidence type="ECO:0000313" key="3">
    <source>
        <dbReference type="WBParaSite" id="PTRK_0000253800.1"/>
    </source>
</evidence>
<keyword evidence="2" id="KW-1185">Reference proteome</keyword>
<feature type="transmembrane region" description="Helical" evidence="1">
    <location>
        <begin position="139"/>
        <end position="160"/>
    </location>
</feature>
<feature type="transmembrane region" description="Helical" evidence="1">
    <location>
        <begin position="89"/>
        <end position="113"/>
    </location>
</feature>
<sequence>MLIVQIFYTAYISFTRWVTLNFPIKGYMFLELTFWYVNGLALLIGCFVLLQFEVSKLPYKLDTLVMSYSDNQLIGYIGFDVLINFNQPMFLIVSILAAILTIPALLTNIMTLIKLKQFQKKAVISTENKHSKRASQIRMVLYVLIMSINQFIFMGTRVVIFINPKINGCDQSVLMMFYGIRPYIMHLVCLTSPYALIILNKSLRKRIINSLPFLPFLGKFISKNTFKTTVTRIAIKSGRTSKIVKNSNW</sequence>
<dbReference type="AlphaFoldDB" id="A0A0N4Z5Z5"/>
<feature type="transmembrane region" description="Helical" evidence="1">
    <location>
        <begin position="180"/>
        <end position="199"/>
    </location>
</feature>
<reference evidence="3" key="1">
    <citation type="submission" date="2017-02" db="UniProtKB">
        <authorList>
            <consortium name="WormBaseParasite"/>
        </authorList>
    </citation>
    <scope>IDENTIFICATION</scope>
</reference>
<keyword evidence="1" id="KW-0812">Transmembrane</keyword>
<protein>
    <submittedName>
        <fullName evidence="3">Serpentine receptor class gamma</fullName>
    </submittedName>
</protein>
<dbReference type="WBParaSite" id="PTRK_0000253800.1">
    <property type="protein sequence ID" value="PTRK_0000253800.1"/>
    <property type="gene ID" value="PTRK_0000253800"/>
</dbReference>
<organism evidence="2 3">
    <name type="scientific">Parastrongyloides trichosuri</name>
    <name type="common">Possum-specific nematode worm</name>
    <dbReference type="NCBI Taxonomy" id="131310"/>
    <lineage>
        <taxon>Eukaryota</taxon>
        <taxon>Metazoa</taxon>
        <taxon>Ecdysozoa</taxon>
        <taxon>Nematoda</taxon>
        <taxon>Chromadorea</taxon>
        <taxon>Rhabditida</taxon>
        <taxon>Tylenchina</taxon>
        <taxon>Panagrolaimomorpha</taxon>
        <taxon>Strongyloidoidea</taxon>
        <taxon>Strongyloididae</taxon>
        <taxon>Parastrongyloides</taxon>
    </lineage>
</organism>
<dbReference type="Proteomes" id="UP000038045">
    <property type="component" value="Unplaced"/>
</dbReference>
<keyword evidence="1" id="KW-1133">Transmembrane helix</keyword>
<keyword evidence="1" id="KW-0472">Membrane</keyword>
<proteinExistence type="predicted"/>